<keyword evidence="1" id="KW-0175">Coiled coil</keyword>
<proteinExistence type="predicted"/>
<dbReference type="Proteomes" id="UP000292957">
    <property type="component" value="Unassembled WGS sequence"/>
</dbReference>
<evidence type="ECO:0000256" key="2">
    <source>
        <dbReference type="SAM" id="MobiDB-lite"/>
    </source>
</evidence>
<dbReference type="EMBL" id="ML143388">
    <property type="protein sequence ID" value="TBU34571.1"/>
    <property type="molecule type" value="Genomic_DNA"/>
</dbReference>
<sequence>MESEFILSQVKSLKSVVATNLKQVHNKRVTMENVCLHPELVMHQVDALEEVMRDSILLCESGGNRDKFLITNIEFSLDQLAKVRTALEDSAKLQNAPHDSNIKLTTMGPSFVLGVVKTLEKVIRNNSAEMQANTDLRKLCMSQPVFVTKMVGWFHRLMYAHVSLLAQFATLHDTHALGTDALVESKQEVERLASIEKTAAARIAELEASLEKFHEDNVLAKEAEGTAKVRMNKVASQLESLQSVHFGCERKLEERDGEILQLKEECKKLIQMHREAADVALSAAQKAVVRNDELKPLQSERDQLFAELTQLKASFETFQHSHAQEHDHIMAENTQLRDSLRERVSLIEELEVKNAVLNQLVEKLREELRTVQTQLNTSEIHCDTFRAALDDVLSRQTAEFDDIRRAATAEREENEATTNELLQNASRKIEDLENKLHSKDEELARLREAVARNEKENKIRSPISPPPSAHSSVPPVGKRKAAGRDTNVSWFQDDTKSWRDCLK</sequence>
<feature type="compositionally biased region" description="Basic and acidic residues" evidence="2">
    <location>
        <begin position="450"/>
        <end position="459"/>
    </location>
</feature>
<feature type="coiled-coil region" evidence="1">
    <location>
        <begin position="347"/>
        <end position="381"/>
    </location>
</feature>
<dbReference type="AlphaFoldDB" id="A0A4Q9N622"/>
<evidence type="ECO:0000313" key="3">
    <source>
        <dbReference type="EMBL" id="TBU34571.1"/>
    </source>
</evidence>
<evidence type="ECO:0000256" key="1">
    <source>
        <dbReference type="SAM" id="Coils"/>
    </source>
</evidence>
<accession>A0A4Q9N622</accession>
<feature type="region of interest" description="Disordered" evidence="2">
    <location>
        <begin position="450"/>
        <end position="489"/>
    </location>
</feature>
<reference evidence="3" key="1">
    <citation type="submission" date="2019-01" db="EMBL/GenBank/DDBJ databases">
        <title>Draft genome sequences of three monokaryotic isolates of the white-rot basidiomycete fungus Dichomitus squalens.</title>
        <authorList>
            <consortium name="DOE Joint Genome Institute"/>
            <person name="Lopez S.C."/>
            <person name="Andreopoulos B."/>
            <person name="Pangilinan J."/>
            <person name="Lipzen A."/>
            <person name="Riley R."/>
            <person name="Ahrendt S."/>
            <person name="Ng V."/>
            <person name="Barry K."/>
            <person name="Daum C."/>
            <person name="Grigoriev I.V."/>
            <person name="Hilden K.S."/>
            <person name="Makela M.R."/>
            <person name="de Vries R.P."/>
        </authorList>
    </citation>
    <scope>NUCLEOTIDE SEQUENCE [LARGE SCALE GENOMIC DNA]</scope>
    <source>
        <strain evidence="3">OM18370.1</strain>
    </source>
</reference>
<dbReference type="OrthoDB" id="2757785at2759"/>
<organism evidence="3">
    <name type="scientific">Dichomitus squalens</name>
    <dbReference type="NCBI Taxonomy" id="114155"/>
    <lineage>
        <taxon>Eukaryota</taxon>
        <taxon>Fungi</taxon>
        <taxon>Dikarya</taxon>
        <taxon>Basidiomycota</taxon>
        <taxon>Agaricomycotina</taxon>
        <taxon>Agaricomycetes</taxon>
        <taxon>Polyporales</taxon>
        <taxon>Polyporaceae</taxon>
        <taxon>Dichomitus</taxon>
    </lineage>
</organism>
<gene>
    <name evidence="3" type="ORF">BD311DRAFT_286616</name>
</gene>
<protein>
    <submittedName>
        <fullName evidence="3">Uncharacterized protein</fullName>
    </submittedName>
</protein>
<name>A0A4Q9N622_9APHY</name>